<evidence type="ECO:0000313" key="2">
    <source>
        <dbReference type="Proteomes" id="UP000855421"/>
    </source>
</evidence>
<reference evidence="1" key="1">
    <citation type="journal article" date="2018" name="Genome Biol.">
        <title>SKESA: strategic k-mer extension for scrupulous assemblies.</title>
        <authorList>
            <person name="Souvorov A."/>
            <person name="Agarwala R."/>
            <person name="Lipman D.J."/>
        </authorList>
    </citation>
    <scope>NUCLEOTIDE SEQUENCE</scope>
    <source>
        <strain evidence="1">C25</strain>
    </source>
</reference>
<dbReference type="RefSeq" id="WP_153302731.1">
    <property type="nucleotide sequence ID" value="NZ_CP019579.1"/>
</dbReference>
<evidence type="ECO:0000313" key="1">
    <source>
        <dbReference type="EMBL" id="HAT4299521.1"/>
    </source>
</evidence>
<dbReference type="EMBL" id="DACTBT010000028">
    <property type="protein sequence ID" value="HAT4299521.1"/>
    <property type="molecule type" value="Genomic_DNA"/>
</dbReference>
<dbReference type="Proteomes" id="UP000855421">
    <property type="component" value="Unassembled WGS sequence"/>
</dbReference>
<organism evidence="1 2">
    <name type="scientific">Clostridium perfringens</name>
    <dbReference type="NCBI Taxonomy" id="1502"/>
    <lineage>
        <taxon>Bacteria</taxon>
        <taxon>Bacillati</taxon>
        <taxon>Bacillota</taxon>
        <taxon>Clostridia</taxon>
        <taxon>Eubacteriales</taxon>
        <taxon>Clostridiaceae</taxon>
        <taxon>Clostridium</taxon>
    </lineage>
</organism>
<dbReference type="AlphaFoldDB" id="A0AAN5NCJ2"/>
<sequence length="51" mass="6237">MKEKQEIAKDLDFIREKNPKDYLEIENLIKYTKKLTEMKAEKNKKNIRLEP</sequence>
<reference evidence="1" key="2">
    <citation type="submission" date="2020-07" db="EMBL/GenBank/DDBJ databases">
        <authorList>
            <consortium name="NCBI Pathogen Detection Project"/>
        </authorList>
    </citation>
    <scope>NUCLEOTIDE SEQUENCE</scope>
    <source>
        <strain evidence="1">C25</strain>
    </source>
</reference>
<proteinExistence type="predicted"/>
<protein>
    <submittedName>
        <fullName evidence="1">Uncharacterized protein</fullName>
    </submittedName>
</protein>
<gene>
    <name evidence="1" type="ORF">I9063_002925</name>
</gene>
<name>A0AAN5NCJ2_CLOPF</name>
<accession>A0AAN5NCJ2</accession>
<comment type="caution">
    <text evidence="1">The sequence shown here is derived from an EMBL/GenBank/DDBJ whole genome shotgun (WGS) entry which is preliminary data.</text>
</comment>